<name>A0A7W9A1M3_9CAUL</name>
<keyword evidence="2" id="KW-0479">Metal-binding</keyword>
<dbReference type="RefSeq" id="WP_123286733.1">
    <property type="nucleotide sequence ID" value="NZ_JACIJB010000001.1"/>
</dbReference>
<proteinExistence type="inferred from homology"/>
<evidence type="ECO:0000313" key="5">
    <source>
        <dbReference type="EMBL" id="MBB5659763.1"/>
    </source>
</evidence>
<dbReference type="Proteomes" id="UP000548978">
    <property type="component" value="Unassembled WGS sequence"/>
</dbReference>
<organism evidence="5 6">
    <name type="scientific">Brevundimonas halotolerans</name>
    <dbReference type="NCBI Taxonomy" id="69670"/>
    <lineage>
        <taxon>Bacteria</taxon>
        <taxon>Pseudomonadati</taxon>
        <taxon>Pseudomonadota</taxon>
        <taxon>Alphaproteobacteria</taxon>
        <taxon>Caulobacterales</taxon>
        <taxon>Caulobacteraceae</taxon>
        <taxon>Brevundimonas</taxon>
    </lineage>
</organism>
<dbReference type="InterPro" id="IPR011057">
    <property type="entry name" value="Mss4-like_sf"/>
</dbReference>
<protein>
    <recommendedName>
        <fullName evidence="4">CENP-V/GFA domain-containing protein</fullName>
    </recommendedName>
</protein>
<dbReference type="PANTHER" id="PTHR28620">
    <property type="entry name" value="CENTROMERE PROTEIN V"/>
    <property type="match status" value="1"/>
</dbReference>
<reference evidence="5 6" key="1">
    <citation type="submission" date="2020-08" db="EMBL/GenBank/DDBJ databases">
        <title>Genomic Encyclopedia of Type Strains, Phase IV (KMG-IV): sequencing the most valuable type-strain genomes for metagenomic binning, comparative biology and taxonomic classification.</title>
        <authorList>
            <person name="Goeker M."/>
        </authorList>
    </citation>
    <scope>NUCLEOTIDE SEQUENCE [LARGE SCALE GENOMIC DNA]</scope>
    <source>
        <strain evidence="5 6">DSM 24448</strain>
    </source>
</reference>
<evidence type="ECO:0000313" key="6">
    <source>
        <dbReference type="Proteomes" id="UP000548978"/>
    </source>
</evidence>
<accession>A0A7W9A1M3</accession>
<evidence type="ECO:0000256" key="1">
    <source>
        <dbReference type="ARBA" id="ARBA00005495"/>
    </source>
</evidence>
<comment type="caution">
    <text evidence="5">The sequence shown here is derived from an EMBL/GenBank/DDBJ whole genome shotgun (WGS) entry which is preliminary data.</text>
</comment>
<keyword evidence="6" id="KW-1185">Reference proteome</keyword>
<dbReference type="InterPro" id="IPR006913">
    <property type="entry name" value="CENP-V/GFA"/>
</dbReference>
<dbReference type="EMBL" id="JACIJB010000001">
    <property type="protein sequence ID" value="MBB5659763.1"/>
    <property type="molecule type" value="Genomic_DNA"/>
</dbReference>
<evidence type="ECO:0000259" key="4">
    <source>
        <dbReference type="PROSITE" id="PS51891"/>
    </source>
</evidence>
<feature type="domain" description="CENP-V/GFA" evidence="4">
    <location>
        <begin position="7"/>
        <end position="120"/>
    </location>
</feature>
<comment type="similarity">
    <text evidence="1">Belongs to the Gfa family.</text>
</comment>
<dbReference type="GO" id="GO:0046872">
    <property type="term" value="F:metal ion binding"/>
    <property type="evidence" value="ECO:0007669"/>
    <property type="project" value="UniProtKB-KW"/>
</dbReference>
<dbReference type="SUPFAM" id="SSF51316">
    <property type="entry name" value="Mss4-like"/>
    <property type="match status" value="1"/>
</dbReference>
<gene>
    <name evidence="5" type="ORF">FHS65_000481</name>
</gene>
<evidence type="ECO:0000256" key="3">
    <source>
        <dbReference type="ARBA" id="ARBA00022833"/>
    </source>
</evidence>
<dbReference type="Gene3D" id="2.170.150.70">
    <property type="match status" value="1"/>
</dbReference>
<dbReference type="AlphaFoldDB" id="A0A7W9A1M3"/>
<evidence type="ECO:0000256" key="2">
    <source>
        <dbReference type="ARBA" id="ARBA00022723"/>
    </source>
</evidence>
<keyword evidence="3" id="KW-0862">Zinc</keyword>
<sequence>MSETATHKGSCHCGAVAFEADLDLSGVIECNCTHCYRKGLMLGFVSPDAFRLIRGEDRLSEYLFNRHVISHRFCRVCGVEPFGAGKSPDGRDMIAVNVRTLDDVEPWTIETIRFDGLNKL</sequence>
<dbReference type="InterPro" id="IPR052355">
    <property type="entry name" value="CENP-V-like"/>
</dbReference>
<dbReference type="OrthoDB" id="9805575at2"/>
<dbReference type="GO" id="GO:0016846">
    <property type="term" value="F:carbon-sulfur lyase activity"/>
    <property type="evidence" value="ECO:0007669"/>
    <property type="project" value="InterPro"/>
</dbReference>
<dbReference type="PANTHER" id="PTHR28620:SF1">
    <property type="entry name" value="CENP-V_GFA DOMAIN-CONTAINING PROTEIN"/>
    <property type="match status" value="1"/>
</dbReference>
<dbReference type="Pfam" id="PF04828">
    <property type="entry name" value="GFA"/>
    <property type="match status" value="1"/>
</dbReference>
<dbReference type="PROSITE" id="PS51891">
    <property type="entry name" value="CENP_V_GFA"/>
    <property type="match status" value="1"/>
</dbReference>